<gene>
    <name evidence="1" type="ORF">DLM85_18220</name>
</gene>
<dbReference type="RefSeq" id="WP_111479592.1">
    <property type="nucleotide sequence ID" value="NZ_QHKM01000006.1"/>
</dbReference>
<proteinExistence type="predicted"/>
<evidence type="ECO:0000313" key="1">
    <source>
        <dbReference type="EMBL" id="RAK64624.1"/>
    </source>
</evidence>
<sequence length="233" mass="25352">MYEAPYENHFLNIRAARPVFLTFARYTHAALLNTDNAALKALAAAFGAQLTELEKSTAERGGQDGTGQSQARSANDVTASIHEWVREAHDVHFKPQYRKQPAALLDLLPQGLKGITDASVAELPTRLQVLLDKIDGRAAELPAGVGTQGRALLRELLAARQQQAGTKKAVSDTIGDLGLDWREVCESLWQAHCTALAQFHAAPHHARAFFNYAALPNQNAKRAARRAAKSKVA</sequence>
<protein>
    <submittedName>
        <fullName evidence="1">Uncharacterized protein</fullName>
    </submittedName>
</protein>
<dbReference type="EMBL" id="QHKM01000006">
    <property type="protein sequence ID" value="RAK64624.1"/>
    <property type="molecule type" value="Genomic_DNA"/>
</dbReference>
<accession>A0A328BFM4</accession>
<name>A0A328BFM4_9BACT</name>
<comment type="caution">
    <text evidence="1">The sequence shown here is derived from an EMBL/GenBank/DDBJ whole genome shotgun (WGS) entry which is preliminary data.</text>
</comment>
<reference evidence="2" key="1">
    <citation type="submission" date="2018-05" db="EMBL/GenBank/DDBJ databases">
        <authorList>
            <person name="Nie L."/>
        </authorList>
    </citation>
    <scope>NUCLEOTIDE SEQUENCE [LARGE SCALE GENOMIC DNA]</scope>
    <source>
        <strain evidence="2">NL</strain>
    </source>
</reference>
<organism evidence="1 2">
    <name type="scientific">Hymenobacter edaphi</name>
    <dbReference type="NCBI Taxonomy" id="2211146"/>
    <lineage>
        <taxon>Bacteria</taxon>
        <taxon>Pseudomonadati</taxon>
        <taxon>Bacteroidota</taxon>
        <taxon>Cytophagia</taxon>
        <taxon>Cytophagales</taxon>
        <taxon>Hymenobacteraceae</taxon>
        <taxon>Hymenobacter</taxon>
    </lineage>
</organism>
<evidence type="ECO:0000313" key="2">
    <source>
        <dbReference type="Proteomes" id="UP000248553"/>
    </source>
</evidence>
<keyword evidence="2" id="KW-1185">Reference proteome</keyword>
<dbReference type="AlphaFoldDB" id="A0A328BFM4"/>
<dbReference type="Proteomes" id="UP000248553">
    <property type="component" value="Unassembled WGS sequence"/>
</dbReference>
<dbReference type="OrthoDB" id="886074at2"/>